<dbReference type="PANTHER" id="PTHR43569">
    <property type="entry name" value="AMIDOHYDROLASE"/>
    <property type="match status" value="1"/>
</dbReference>
<protein>
    <submittedName>
        <fullName evidence="3">Predicted metal-dependent hydrolase of the TIM-barrel fold</fullName>
    </submittedName>
</protein>
<organism evidence="3 4">
    <name type="scientific">Nocardia farcinica</name>
    <dbReference type="NCBI Taxonomy" id="37329"/>
    <lineage>
        <taxon>Bacteria</taxon>
        <taxon>Bacillati</taxon>
        <taxon>Actinomycetota</taxon>
        <taxon>Actinomycetes</taxon>
        <taxon>Mycobacteriales</taxon>
        <taxon>Nocardiaceae</taxon>
        <taxon>Nocardia</taxon>
    </lineage>
</organism>
<dbReference type="InterPro" id="IPR052350">
    <property type="entry name" value="Metallo-dep_Lactonases"/>
</dbReference>
<proteinExistence type="inferred from homology"/>
<dbReference type="GO" id="GO:0016787">
    <property type="term" value="F:hydrolase activity"/>
    <property type="evidence" value="ECO:0007669"/>
    <property type="project" value="UniProtKB-KW"/>
</dbReference>
<dbReference type="EMBL" id="LN868938">
    <property type="protein sequence ID" value="CRY78735.1"/>
    <property type="molecule type" value="Genomic_DNA"/>
</dbReference>
<dbReference type="Proteomes" id="UP000057820">
    <property type="component" value="Chromosome 1"/>
</dbReference>
<dbReference type="Gene3D" id="3.20.20.140">
    <property type="entry name" value="Metal-dependent hydrolases"/>
    <property type="match status" value="1"/>
</dbReference>
<dbReference type="SUPFAM" id="SSF51556">
    <property type="entry name" value="Metallo-dependent hydrolases"/>
    <property type="match status" value="1"/>
</dbReference>
<keyword evidence="3" id="KW-0378">Hydrolase</keyword>
<evidence type="ECO:0000259" key="2">
    <source>
        <dbReference type="Pfam" id="PF04909"/>
    </source>
</evidence>
<dbReference type="RefSeq" id="WP_060593009.1">
    <property type="nucleotide sequence ID" value="NZ_CAACYE020000001.1"/>
</dbReference>
<dbReference type="InterPro" id="IPR006680">
    <property type="entry name" value="Amidohydro-rel"/>
</dbReference>
<dbReference type="AlphaFoldDB" id="A0A0H5NSH9"/>
<sequence length="359" mass="39216">MDLSDLRIIDAHIHQWDPLATPRDFSHLARLFRYLPVPIHLAAKLARRSDREFVGDPTAYAHPYLPADYRADAVGVPVAGVAHIEVDWSNTGPTAKADETRWVASLPFGVDTPRLTAILGSADPAAPGFPELLDAHQTASPLFRGIRTMVAHHPDPGVRQFAPTEDALTSSAFLDGFAELVRRGLVFEAWVYSNQLPQVTGLAKRYPEATIVLDHLATPVGLFGRIGKHTGRTPEDRRDLLLRWQDDLAALAEHPNVVAKVSGLAMPILGHPVPRRGSTTTAPVLLDRIRPLLTHAMDCFGTERLIWGSNFPVDKPITTIADSAQAVGTALTEHGGDRADLARVFGGNAERVYRIEPPE</sequence>
<dbReference type="InterPro" id="IPR032466">
    <property type="entry name" value="Metal_Hydrolase"/>
</dbReference>
<comment type="similarity">
    <text evidence="1">Belongs to the metallo-dependent hydrolases superfamily.</text>
</comment>
<dbReference type="KEGG" id="nfr:ERS450000_03080"/>
<evidence type="ECO:0000313" key="4">
    <source>
        <dbReference type="Proteomes" id="UP000057820"/>
    </source>
</evidence>
<name>A0A0H5NSH9_NOCFR</name>
<evidence type="ECO:0000313" key="3">
    <source>
        <dbReference type="EMBL" id="CRY78735.1"/>
    </source>
</evidence>
<dbReference type="PANTHER" id="PTHR43569:SF1">
    <property type="entry name" value="BLL3371 PROTEIN"/>
    <property type="match status" value="1"/>
</dbReference>
<dbReference type="Pfam" id="PF04909">
    <property type="entry name" value="Amidohydro_2"/>
    <property type="match status" value="1"/>
</dbReference>
<feature type="domain" description="Amidohydrolase-related" evidence="2">
    <location>
        <begin position="9"/>
        <end position="355"/>
    </location>
</feature>
<evidence type="ECO:0000256" key="1">
    <source>
        <dbReference type="ARBA" id="ARBA00038310"/>
    </source>
</evidence>
<reference evidence="4" key="1">
    <citation type="submission" date="2015-03" db="EMBL/GenBank/DDBJ databases">
        <authorList>
            <consortium name="Pathogen Informatics"/>
        </authorList>
    </citation>
    <scope>NUCLEOTIDE SEQUENCE [LARGE SCALE GENOMIC DNA]</scope>
    <source>
        <strain evidence="4">NCTC11134</strain>
    </source>
</reference>
<gene>
    <name evidence="3" type="ORF">ERS450000_03080</name>
</gene>
<accession>A0A0H5NSH9</accession>